<organism evidence="2 3">
    <name type="scientific">Drosophila gunungcola</name>
    <name type="common">fruit fly</name>
    <dbReference type="NCBI Taxonomy" id="103775"/>
    <lineage>
        <taxon>Eukaryota</taxon>
        <taxon>Metazoa</taxon>
        <taxon>Ecdysozoa</taxon>
        <taxon>Arthropoda</taxon>
        <taxon>Hexapoda</taxon>
        <taxon>Insecta</taxon>
        <taxon>Pterygota</taxon>
        <taxon>Neoptera</taxon>
        <taxon>Endopterygota</taxon>
        <taxon>Diptera</taxon>
        <taxon>Brachycera</taxon>
        <taxon>Muscomorpha</taxon>
        <taxon>Ephydroidea</taxon>
        <taxon>Drosophilidae</taxon>
        <taxon>Drosophila</taxon>
        <taxon>Sophophora</taxon>
    </lineage>
</organism>
<name>A0A9P9YCH5_9MUSC</name>
<accession>A0A9P9YCH5</accession>
<sequence length="283" mass="31877">MLRIPKLAEQCRVFANFIHPVRIYPGTLRRFQCLLLMTSQYAKARKTSERSFDYHLNWLQLVFLSASKESLETNAPDNALSTSDLADCRSQNWLLKKKLLECEITIQNLEQLVTTVVEKQHQILSEMFHLRKENRELQSECHLQREYHSMERNALMRELHVAQTLGRSRNFLLGCRSNESKRISSFNTGEPPLNSGATNGDSEEAYTSESYDEDHVTGCNGESGSDTEEYSDVLLPSSAENSGSASLSLSGSAVLGDTDSEDNRSLDCTSNEDSNSDSSLLYN</sequence>
<dbReference type="Proteomes" id="UP001059596">
    <property type="component" value="Unassembled WGS sequence"/>
</dbReference>
<feature type="compositionally biased region" description="Low complexity" evidence="1">
    <location>
        <begin position="271"/>
        <end position="283"/>
    </location>
</feature>
<proteinExistence type="predicted"/>
<feature type="compositionally biased region" description="Acidic residues" evidence="1">
    <location>
        <begin position="201"/>
        <end position="212"/>
    </location>
</feature>
<evidence type="ECO:0000313" key="3">
    <source>
        <dbReference type="Proteomes" id="UP001059596"/>
    </source>
</evidence>
<gene>
    <name evidence="2" type="ORF">M5D96_013117</name>
</gene>
<reference evidence="2" key="1">
    <citation type="journal article" date="2023" name="Genome Biol. Evol.">
        <title>Long-read-based Genome Assembly of Drosophila gunungcola Reveals Fewer Chemosensory Genes in Flower-breeding Species.</title>
        <authorList>
            <person name="Negi A."/>
            <person name="Liao B.Y."/>
            <person name="Yeh S.D."/>
        </authorList>
    </citation>
    <scope>NUCLEOTIDE SEQUENCE</scope>
    <source>
        <strain evidence="2">Sukarami</strain>
    </source>
</reference>
<comment type="caution">
    <text evidence="2">The sequence shown here is derived from an EMBL/GenBank/DDBJ whole genome shotgun (WGS) entry which is preliminary data.</text>
</comment>
<evidence type="ECO:0000313" key="2">
    <source>
        <dbReference type="EMBL" id="KAI8034155.1"/>
    </source>
</evidence>
<feature type="compositionally biased region" description="Low complexity" evidence="1">
    <location>
        <begin position="237"/>
        <end position="256"/>
    </location>
</feature>
<protein>
    <submittedName>
        <fullName evidence="2">Uncharacterized protein</fullName>
    </submittedName>
</protein>
<feature type="region of interest" description="Disordered" evidence="1">
    <location>
        <begin position="183"/>
        <end position="283"/>
    </location>
</feature>
<dbReference type="EMBL" id="JAMKOV010000080">
    <property type="protein sequence ID" value="KAI8034155.1"/>
    <property type="molecule type" value="Genomic_DNA"/>
</dbReference>
<evidence type="ECO:0000256" key="1">
    <source>
        <dbReference type="SAM" id="MobiDB-lite"/>
    </source>
</evidence>
<keyword evidence="3" id="KW-1185">Reference proteome</keyword>
<dbReference type="AlphaFoldDB" id="A0A9P9YCH5"/>